<dbReference type="Gene3D" id="3.40.190.150">
    <property type="entry name" value="Bordetella uptake gene, domain 1"/>
    <property type="match status" value="1"/>
</dbReference>
<gene>
    <name evidence="1" type="ORF">F4Y60_07030</name>
</gene>
<feature type="non-terminal residue" evidence="1">
    <location>
        <position position="1"/>
    </location>
</feature>
<proteinExistence type="predicted"/>
<dbReference type="EMBL" id="VXRY01000281">
    <property type="protein sequence ID" value="MXY33831.1"/>
    <property type="molecule type" value="Genomic_DNA"/>
</dbReference>
<comment type="caution">
    <text evidence="1">The sequence shown here is derived from an EMBL/GenBank/DDBJ whole genome shotgun (WGS) entry which is preliminary data.</text>
</comment>
<organism evidence="1">
    <name type="scientific">Boseongicola sp. SB0664_bin_43</name>
    <dbReference type="NCBI Taxonomy" id="2604844"/>
    <lineage>
        <taxon>Bacteria</taxon>
        <taxon>Pseudomonadati</taxon>
        <taxon>Pseudomonadota</taxon>
        <taxon>Alphaproteobacteria</taxon>
        <taxon>Rhodobacterales</taxon>
        <taxon>Paracoccaceae</taxon>
        <taxon>Boseongicola</taxon>
    </lineage>
</organism>
<dbReference type="AlphaFoldDB" id="A0A6B0XYR8"/>
<evidence type="ECO:0000313" key="1">
    <source>
        <dbReference type="EMBL" id="MXY33831.1"/>
    </source>
</evidence>
<accession>A0A6B0XYR8</accession>
<sequence>FRGVMVPKGTPQPVIDKLAAVLPTMFENGRVQGRMKAGGSPMHIMTRAEVIEMWKAREVTLKELLAGL</sequence>
<dbReference type="InterPro" id="IPR042100">
    <property type="entry name" value="Bug_dom1"/>
</dbReference>
<protein>
    <submittedName>
        <fullName evidence="1">Tripartite tricarboxylate transporter substrate binding protein</fullName>
    </submittedName>
</protein>
<reference evidence="1" key="1">
    <citation type="submission" date="2019-09" db="EMBL/GenBank/DDBJ databases">
        <title>Characterisation of the sponge microbiome using genome-centric metagenomics.</title>
        <authorList>
            <person name="Engelberts J.P."/>
            <person name="Robbins S.J."/>
            <person name="De Goeij J.M."/>
            <person name="Aranda M."/>
            <person name="Bell S.C."/>
            <person name="Webster N.S."/>
        </authorList>
    </citation>
    <scope>NUCLEOTIDE SEQUENCE</scope>
    <source>
        <strain evidence="1">SB0664_bin_43</strain>
    </source>
</reference>
<name>A0A6B0XYR8_9RHOB</name>